<dbReference type="FunFam" id="3.40.50.720:FF:000336">
    <property type="entry name" value="Aldehyde reductase"/>
    <property type="match status" value="1"/>
</dbReference>
<reference evidence="4 5" key="1">
    <citation type="submission" date="2024-02" db="EMBL/GenBank/DDBJ databases">
        <title>Chromosome-scale genome assembly of the rough periwinkle Littorina saxatilis.</title>
        <authorList>
            <person name="De Jode A."/>
            <person name="Faria R."/>
            <person name="Formenti G."/>
            <person name="Sims Y."/>
            <person name="Smith T.P."/>
            <person name="Tracey A."/>
            <person name="Wood J.M.D."/>
            <person name="Zagrodzka Z.B."/>
            <person name="Johannesson K."/>
            <person name="Butlin R.K."/>
            <person name="Leder E.H."/>
        </authorList>
    </citation>
    <scope>NUCLEOTIDE SEQUENCE [LARGE SCALE GENOMIC DNA]</scope>
    <source>
        <strain evidence="4">Snail1</strain>
        <tissue evidence="4">Muscle</tissue>
    </source>
</reference>
<comment type="caution">
    <text evidence="4">The sequence shown here is derived from an EMBL/GenBank/DDBJ whole genome shotgun (WGS) entry which is preliminary data.</text>
</comment>
<keyword evidence="1" id="KW-0560">Oxidoreductase</keyword>
<name>A0AAN9ANL3_9CAEN</name>
<dbReference type="PANTHER" id="PTHR10366:SF564">
    <property type="entry name" value="STEROL-4-ALPHA-CARBOXYLATE 3-DEHYDROGENASE, DECARBOXYLATING"/>
    <property type="match status" value="1"/>
</dbReference>
<proteinExistence type="inferred from homology"/>
<dbReference type="AlphaFoldDB" id="A0AAN9ANL3"/>
<dbReference type="CDD" id="cd05227">
    <property type="entry name" value="AR_SDR_e"/>
    <property type="match status" value="1"/>
</dbReference>
<gene>
    <name evidence="4" type="ORF">V1264_010038</name>
</gene>
<keyword evidence="5" id="KW-1185">Reference proteome</keyword>
<evidence type="ECO:0000256" key="1">
    <source>
        <dbReference type="ARBA" id="ARBA00023002"/>
    </source>
</evidence>
<dbReference type="PANTHER" id="PTHR10366">
    <property type="entry name" value="NAD DEPENDENT EPIMERASE/DEHYDRATASE"/>
    <property type="match status" value="1"/>
</dbReference>
<dbReference type="Proteomes" id="UP001374579">
    <property type="component" value="Unassembled WGS sequence"/>
</dbReference>
<dbReference type="SUPFAM" id="SSF51735">
    <property type="entry name" value="NAD(P)-binding Rossmann-fold domains"/>
    <property type="match status" value="1"/>
</dbReference>
<feature type="domain" description="NAD-dependent epimerase/dehydratase" evidence="3">
    <location>
        <begin position="14"/>
        <end position="263"/>
    </location>
</feature>
<dbReference type="GO" id="GO:0016616">
    <property type="term" value="F:oxidoreductase activity, acting on the CH-OH group of donors, NAD or NADP as acceptor"/>
    <property type="evidence" value="ECO:0007669"/>
    <property type="project" value="TreeGrafter"/>
</dbReference>
<dbReference type="Pfam" id="PF01370">
    <property type="entry name" value="Epimerase"/>
    <property type="match status" value="1"/>
</dbReference>
<evidence type="ECO:0000313" key="4">
    <source>
        <dbReference type="EMBL" id="KAK7090207.1"/>
    </source>
</evidence>
<protein>
    <recommendedName>
        <fullName evidence="3">NAD-dependent epimerase/dehydratase domain-containing protein</fullName>
    </recommendedName>
</protein>
<evidence type="ECO:0000259" key="3">
    <source>
        <dbReference type="Pfam" id="PF01370"/>
    </source>
</evidence>
<dbReference type="Gene3D" id="3.40.50.720">
    <property type="entry name" value="NAD(P)-binding Rossmann-like Domain"/>
    <property type="match status" value="1"/>
</dbReference>
<comment type="similarity">
    <text evidence="2">Belongs to the NAD(P)-dependent epimerase/dehydratase family. Dihydroflavonol-4-reductase subfamily.</text>
</comment>
<sequence>MERHTLVASSVAKVLVTGASGYIGSHVVQQLLAEGHMVRGTVRSLKNVESYQHLNSVCPEALSNLELVEAELFKEETWLPATEGMDYVIHTACPYPSSPPEGAAGEELVKTAVEGALNVLNACVKVTSVRRVVLTSCATAVHWGTTSTDKMFTEEDWTDLTKADFNCKAKSLAEKAAWDFIKNIPDNRELELAVINPSVTLGPTLHHTPGTSTELLQKLLDRLIPGVPKMNFPIVDVRDVAQAHVRAMTSPNAAGHRHIVHCGNMWMSEIANLLHAVLKPQGYNIPTTVAPNLVLKMVGAVDASVRIILPYLGVVHKYTNNRMRQDLGIEPRNVRDTIIDMAHALIQNGFVHKTPSYAGPGGEAERDSYLNMKL</sequence>
<dbReference type="EMBL" id="JBAMIC010000024">
    <property type="protein sequence ID" value="KAK7090207.1"/>
    <property type="molecule type" value="Genomic_DNA"/>
</dbReference>
<dbReference type="InterPro" id="IPR050425">
    <property type="entry name" value="NAD(P)_dehydrat-like"/>
</dbReference>
<evidence type="ECO:0000256" key="2">
    <source>
        <dbReference type="ARBA" id="ARBA00023445"/>
    </source>
</evidence>
<dbReference type="InterPro" id="IPR036291">
    <property type="entry name" value="NAD(P)-bd_dom_sf"/>
</dbReference>
<dbReference type="InterPro" id="IPR001509">
    <property type="entry name" value="Epimerase_deHydtase"/>
</dbReference>
<accession>A0AAN9ANL3</accession>
<organism evidence="4 5">
    <name type="scientific">Littorina saxatilis</name>
    <dbReference type="NCBI Taxonomy" id="31220"/>
    <lineage>
        <taxon>Eukaryota</taxon>
        <taxon>Metazoa</taxon>
        <taxon>Spiralia</taxon>
        <taxon>Lophotrochozoa</taxon>
        <taxon>Mollusca</taxon>
        <taxon>Gastropoda</taxon>
        <taxon>Caenogastropoda</taxon>
        <taxon>Littorinimorpha</taxon>
        <taxon>Littorinoidea</taxon>
        <taxon>Littorinidae</taxon>
        <taxon>Littorina</taxon>
    </lineage>
</organism>
<evidence type="ECO:0000313" key="5">
    <source>
        <dbReference type="Proteomes" id="UP001374579"/>
    </source>
</evidence>